<proteinExistence type="predicted"/>
<dbReference type="GO" id="GO:0008081">
    <property type="term" value="F:phosphoric diester hydrolase activity"/>
    <property type="evidence" value="ECO:0007669"/>
    <property type="project" value="InterPro"/>
</dbReference>
<dbReference type="SUPFAM" id="SSF51695">
    <property type="entry name" value="PLC-like phosphodiesterases"/>
    <property type="match status" value="1"/>
</dbReference>
<dbReference type="PANTHER" id="PTHR46211:SF1">
    <property type="entry name" value="GLYCEROPHOSPHODIESTER PHOSPHODIESTERASE, CYTOPLASMIC"/>
    <property type="match status" value="1"/>
</dbReference>
<evidence type="ECO:0000313" key="3">
    <source>
        <dbReference type="Proteomes" id="UP000266172"/>
    </source>
</evidence>
<dbReference type="Pfam" id="PF03009">
    <property type="entry name" value="GDPD"/>
    <property type="match status" value="1"/>
</dbReference>
<protein>
    <submittedName>
        <fullName evidence="2">Glycerophosphodiester phosphodiesterase</fullName>
    </submittedName>
</protein>
<dbReference type="Proteomes" id="UP000266172">
    <property type="component" value="Unassembled WGS sequence"/>
</dbReference>
<evidence type="ECO:0000259" key="1">
    <source>
        <dbReference type="PROSITE" id="PS51704"/>
    </source>
</evidence>
<dbReference type="RefSeq" id="WP_118097520.1">
    <property type="nucleotide sequence ID" value="NZ_QRVL01000007.1"/>
</dbReference>
<gene>
    <name evidence="2" type="ORF">DWX93_09975</name>
</gene>
<comment type="caution">
    <text evidence="2">The sequence shown here is derived from an EMBL/GenBank/DDBJ whole genome shotgun (WGS) entry which is preliminary data.</text>
</comment>
<accession>A0A395V8Z5</accession>
<dbReference type="PROSITE" id="PS51704">
    <property type="entry name" value="GP_PDE"/>
    <property type="match status" value="1"/>
</dbReference>
<dbReference type="CDD" id="cd08563">
    <property type="entry name" value="GDPD_TtGDE_like"/>
    <property type="match status" value="1"/>
</dbReference>
<dbReference type="GO" id="GO:0006629">
    <property type="term" value="P:lipid metabolic process"/>
    <property type="evidence" value="ECO:0007669"/>
    <property type="project" value="InterPro"/>
</dbReference>
<organism evidence="2 3">
    <name type="scientific">Roseburia hominis</name>
    <dbReference type="NCBI Taxonomy" id="301301"/>
    <lineage>
        <taxon>Bacteria</taxon>
        <taxon>Bacillati</taxon>
        <taxon>Bacillota</taxon>
        <taxon>Clostridia</taxon>
        <taxon>Lachnospirales</taxon>
        <taxon>Lachnospiraceae</taxon>
        <taxon>Roseburia</taxon>
    </lineage>
</organism>
<evidence type="ECO:0000313" key="2">
    <source>
        <dbReference type="EMBL" id="RGS40433.1"/>
    </source>
</evidence>
<dbReference type="EMBL" id="QRVL01000007">
    <property type="protein sequence ID" value="RGS40433.1"/>
    <property type="molecule type" value="Genomic_DNA"/>
</dbReference>
<feature type="domain" description="GP-PDE" evidence="1">
    <location>
        <begin position="5"/>
        <end position="243"/>
    </location>
</feature>
<reference evidence="2 3" key="1">
    <citation type="submission" date="2018-08" db="EMBL/GenBank/DDBJ databases">
        <title>A genome reference for cultivated species of the human gut microbiota.</title>
        <authorList>
            <person name="Zou Y."/>
            <person name="Xue W."/>
            <person name="Luo G."/>
        </authorList>
    </citation>
    <scope>NUCLEOTIDE SEQUENCE [LARGE SCALE GENOMIC DNA]</scope>
    <source>
        <strain evidence="2 3">AF22-12AC</strain>
    </source>
</reference>
<dbReference type="Gene3D" id="3.20.20.190">
    <property type="entry name" value="Phosphatidylinositol (PI) phosphodiesterase"/>
    <property type="match status" value="1"/>
</dbReference>
<dbReference type="InterPro" id="IPR017946">
    <property type="entry name" value="PLC-like_Pdiesterase_TIM-brl"/>
</dbReference>
<sequence>MEKQTLVWAHRGASGYAPENTLEAFQKAVEMSADGVELDVQLTKDGELVVIHDETVDRTSDGSGWVKDFTYARISRFNYNRTHKEGYERAMIPTLEEVYELLKSTGLTINVELKTGVVFYPEIEERVLDLTARMGLEERVWYSSFNHYTVQRIKELNPQAKTGMLYCDGIVNPVSYGALVVGADAMHPALYNLQYPNYMEDCKKHGKRVHVWTVNEEQYMRMVCEMQVDAMITNYPDVGRRIAAEYLDGTLTPELVRVIKKQGKQG</sequence>
<dbReference type="PANTHER" id="PTHR46211">
    <property type="entry name" value="GLYCEROPHOSPHORYL DIESTER PHOSPHODIESTERASE"/>
    <property type="match status" value="1"/>
</dbReference>
<dbReference type="InterPro" id="IPR030395">
    <property type="entry name" value="GP_PDE_dom"/>
</dbReference>
<name>A0A395V8Z5_9FIRM</name>
<dbReference type="AlphaFoldDB" id="A0A395V8Z5"/>